<dbReference type="AlphaFoldDB" id="A0A9E8SER6"/>
<sequence>MNMKQIITIISLFISLISFSQINLTYEEVQQKFRIENISESQTAENHFEVKKQNESETIKFNYNTENIVTMIEIESKQAIDNHRFHKLVKELNPKFKLTSSRRN</sequence>
<protein>
    <submittedName>
        <fullName evidence="1">Uncharacterized protein</fullName>
    </submittedName>
</protein>
<dbReference type="KEGG" id="lnu:N7U66_05145"/>
<dbReference type="EMBL" id="CP113088">
    <property type="protein sequence ID" value="WAC03017.1"/>
    <property type="molecule type" value="Genomic_DNA"/>
</dbReference>
<accession>A0A9E8SER6</accession>
<evidence type="ECO:0000313" key="2">
    <source>
        <dbReference type="Proteomes" id="UP001164705"/>
    </source>
</evidence>
<gene>
    <name evidence="1" type="ORF">N7U66_05145</name>
</gene>
<organism evidence="1 2">
    <name type="scientific">Lacinutrix neustonica</name>
    <dbReference type="NCBI Taxonomy" id="2980107"/>
    <lineage>
        <taxon>Bacteria</taxon>
        <taxon>Pseudomonadati</taxon>
        <taxon>Bacteroidota</taxon>
        <taxon>Flavobacteriia</taxon>
        <taxon>Flavobacteriales</taxon>
        <taxon>Flavobacteriaceae</taxon>
        <taxon>Lacinutrix</taxon>
    </lineage>
</organism>
<proteinExistence type="predicted"/>
<dbReference type="RefSeq" id="WP_267677605.1">
    <property type="nucleotide sequence ID" value="NZ_CP113088.1"/>
</dbReference>
<reference evidence="1" key="1">
    <citation type="submission" date="2022-11" db="EMBL/GenBank/DDBJ databases">
        <title>Lacinutrix neustonica HL-RS19T sp. nov., isolated from the surface microlayer sample of brackish Lake Shihwa.</title>
        <authorList>
            <person name="Choi J.Y."/>
            <person name="Hwang C.Y."/>
        </authorList>
    </citation>
    <scope>NUCLEOTIDE SEQUENCE</scope>
    <source>
        <strain evidence="1">HL-RS19</strain>
    </source>
</reference>
<evidence type="ECO:0000313" key="1">
    <source>
        <dbReference type="EMBL" id="WAC03017.1"/>
    </source>
</evidence>
<name>A0A9E8SER6_9FLAO</name>
<dbReference type="Proteomes" id="UP001164705">
    <property type="component" value="Chromosome"/>
</dbReference>
<keyword evidence="2" id="KW-1185">Reference proteome</keyword>